<dbReference type="Proteomes" id="UP000177943">
    <property type="component" value="Unassembled WGS sequence"/>
</dbReference>
<dbReference type="EMBL" id="MHRP01000010">
    <property type="protein sequence ID" value="OHA27553.1"/>
    <property type="molecule type" value="Genomic_DNA"/>
</dbReference>
<dbReference type="SUPFAM" id="SSF158446">
    <property type="entry name" value="IVS-encoded protein-like"/>
    <property type="match status" value="1"/>
</dbReference>
<name>A0A1G2MUN4_9BACT</name>
<dbReference type="PANTHER" id="PTHR38471">
    <property type="entry name" value="FOUR HELIX BUNDLE PROTEIN"/>
    <property type="match status" value="1"/>
</dbReference>
<dbReference type="AlphaFoldDB" id="A0A1G2MUN4"/>
<sequence length="129" mass="14648">MIHSYKELVVWQKSMELVALIYKTTYSFPKEEIYGLTSQMRRAAISIPSNIAEGRGRGTKKEFTQFLRISYGSCAELETQLEVAKKLSFGEKLDYNKVDILLTEVSKMLYVMIKNLNPKAPEASEATGN</sequence>
<dbReference type="PANTHER" id="PTHR38471:SF2">
    <property type="entry name" value="FOUR HELIX BUNDLE PROTEIN"/>
    <property type="match status" value="1"/>
</dbReference>
<protein>
    <submittedName>
        <fullName evidence="1">Four helix bundle protein</fullName>
    </submittedName>
</protein>
<organism evidence="1 2">
    <name type="scientific">Candidatus Taylorbacteria bacterium RIFCSPHIGHO2_02_FULL_45_35</name>
    <dbReference type="NCBI Taxonomy" id="1802311"/>
    <lineage>
        <taxon>Bacteria</taxon>
        <taxon>Candidatus Tayloriibacteriota</taxon>
    </lineage>
</organism>
<evidence type="ECO:0000313" key="2">
    <source>
        <dbReference type="Proteomes" id="UP000177943"/>
    </source>
</evidence>
<dbReference type="CDD" id="cd16377">
    <property type="entry name" value="23S_rRNA_IVP_like"/>
    <property type="match status" value="1"/>
</dbReference>
<dbReference type="InterPro" id="IPR036583">
    <property type="entry name" value="23S_rRNA_IVS_sf"/>
</dbReference>
<dbReference type="NCBIfam" id="NF008911">
    <property type="entry name" value="PRK12275.1-2"/>
    <property type="match status" value="1"/>
</dbReference>
<dbReference type="InterPro" id="IPR012657">
    <property type="entry name" value="23S_rRNA-intervening_sequence"/>
</dbReference>
<accession>A0A1G2MUN4</accession>
<reference evidence="1 2" key="1">
    <citation type="journal article" date="2016" name="Nat. Commun.">
        <title>Thousands of microbial genomes shed light on interconnected biogeochemical processes in an aquifer system.</title>
        <authorList>
            <person name="Anantharaman K."/>
            <person name="Brown C.T."/>
            <person name="Hug L.A."/>
            <person name="Sharon I."/>
            <person name="Castelle C.J."/>
            <person name="Probst A.J."/>
            <person name="Thomas B.C."/>
            <person name="Singh A."/>
            <person name="Wilkins M.J."/>
            <person name="Karaoz U."/>
            <person name="Brodie E.L."/>
            <person name="Williams K.H."/>
            <person name="Hubbard S.S."/>
            <person name="Banfield J.F."/>
        </authorList>
    </citation>
    <scope>NUCLEOTIDE SEQUENCE [LARGE SCALE GENOMIC DNA]</scope>
</reference>
<dbReference type="Pfam" id="PF05635">
    <property type="entry name" value="23S_rRNA_IVP"/>
    <property type="match status" value="1"/>
</dbReference>
<gene>
    <name evidence="1" type="ORF">A3D56_02550</name>
</gene>
<dbReference type="NCBIfam" id="TIGR02436">
    <property type="entry name" value="four helix bundle protein"/>
    <property type="match status" value="1"/>
</dbReference>
<dbReference type="Gene3D" id="1.20.1440.60">
    <property type="entry name" value="23S rRNA-intervening sequence"/>
    <property type="match status" value="1"/>
</dbReference>
<proteinExistence type="predicted"/>
<evidence type="ECO:0000313" key="1">
    <source>
        <dbReference type="EMBL" id="OHA27553.1"/>
    </source>
</evidence>
<comment type="caution">
    <text evidence="1">The sequence shown here is derived from an EMBL/GenBank/DDBJ whole genome shotgun (WGS) entry which is preliminary data.</text>
</comment>